<dbReference type="InterPro" id="IPR012902">
    <property type="entry name" value="N_methyl_site"/>
</dbReference>
<dbReference type="EMBL" id="AGWJ02000031">
    <property type="protein sequence ID" value="EPC08997.1"/>
    <property type="molecule type" value="Genomic_DNA"/>
</dbReference>
<organism evidence="2 3">
    <name type="scientific">Fusobacterium ulcerans 12-1B</name>
    <dbReference type="NCBI Taxonomy" id="457404"/>
    <lineage>
        <taxon>Bacteria</taxon>
        <taxon>Fusobacteriati</taxon>
        <taxon>Fusobacteriota</taxon>
        <taxon>Fusobacteriia</taxon>
        <taxon>Fusobacteriales</taxon>
        <taxon>Fusobacteriaceae</taxon>
        <taxon>Fusobacterium</taxon>
    </lineage>
</organism>
<name>S2KY02_9FUSO</name>
<dbReference type="AlphaFoldDB" id="S2KY02"/>
<sequence>MYKKKVKGITLIETMTSLGIMGIFMLLSFPVIKIIYRTENFFVNESNTARNTSRIIEIIEKDIRESGFGNKEYIGKEYLNNGKEIFEPLGYINSPLREEFFKRKAEKGSLIFLEILYVKNEVVFSKYIIYRFYTGSLEVMECSLLNKKIFVERAENILEEVEGYFEKDGKGIVINLQIRNENGKIKKILRGYELVGKKYE</sequence>
<keyword evidence="3" id="KW-1185">Reference proteome</keyword>
<accession>S2KY02</accession>
<feature type="transmembrane region" description="Helical" evidence="1">
    <location>
        <begin position="12"/>
        <end position="36"/>
    </location>
</feature>
<dbReference type="Proteomes" id="UP000003233">
    <property type="component" value="Unassembled WGS sequence"/>
</dbReference>
<evidence type="ECO:0000313" key="2">
    <source>
        <dbReference type="EMBL" id="EPC08997.1"/>
    </source>
</evidence>
<evidence type="ECO:0008006" key="4">
    <source>
        <dbReference type="Google" id="ProtNLM"/>
    </source>
</evidence>
<dbReference type="PATRIC" id="fig|457404.5.peg.3252"/>
<proteinExistence type="predicted"/>
<keyword evidence="1" id="KW-0812">Transmembrane</keyword>
<keyword evidence="1" id="KW-0472">Membrane</keyword>
<keyword evidence="1" id="KW-1133">Transmembrane helix</keyword>
<dbReference type="HOGENOM" id="CLU_1370442_0_0_0"/>
<reference evidence="2 3" key="1">
    <citation type="submission" date="2012-07" db="EMBL/GenBank/DDBJ databases">
        <title>The Genome Sequence of Fusobacterium ulcerans 12_1B.</title>
        <authorList>
            <consortium name="The Broad Institute Genome Sequencing Platform"/>
            <person name="Earl A."/>
            <person name="Ward D."/>
            <person name="Feldgarden M."/>
            <person name="Gevers D."/>
            <person name="Strauss J."/>
            <person name="Ambrose C.E."/>
            <person name="Allen-Vercoe E."/>
            <person name="Walker B."/>
            <person name="Young S.K."/>
            <person name="Zeng Q."/>
            <person name="Gargeya S."/>
            <person name="Fitzgerald M."/>
            <person name="Haas B."/>
            <person name="Abouelleil A."/>
            <person name="Alvarado L."/>
            <person name="Arachchi H.M."/>
            <person name="Berlin A.M."/>
            <person name="Chapman S.B."/>
            <person name="Goldberg J."/>
            <person name="Griggs A."/>
            <person name="Gujja S."/>
            <person name="Hansen M."/>
            <person name="Howarth C."/>
            <person name="Imamovic A."/>
            <person name="Larimer J."/>
            <person name="McCowen C."/>
            <person name="Montmayeur A."/>
            <person name="Murphy C."/>
            <person name="Neiman D."/>
            <person name="Pearson M."/>
            <person name="Priest M."/>
            <person name="Roberts A."/>
            <person name="Saif S."/>
            <person name="Shea T."/>
            <person name="Sisk P."/>
            <person name="Sykes S."/>
            <person name="Wortman J."/>
            <person name="Nusbaum C."/>
            <person name="Birren B."/>
        </authorList>
    </citation>
    <scope>NUCLEOTIDE SEQUENCE [LARGE SCALE GENOMIC DNA]</scope>
    <source>
        <strain evidence="2 3">12_1B</strain>
    </source>
</reference>
<evidence type="ECO:0000313" key="3">
    <source>
        <dbReference type="Proteomes" id="UP000003233"/>
    </source>
</evidence>
<dbReference type="PROSITE" id="PS00409">
    <property type="entry name" value="PROKAR_NTER_METHYL"/>
    <property type="match status" value="1"/>
</dbReference>
<dbReference type="Pfam" id="PF07963">
    <property type="entry name" value="N_methyl"/>
    <property type="match status" value="1"/>
</dbReference>
<comment type="caution">
    <text evidence="2">The sequence shown here is derived from an EMBL/GenBank/DDBJ whole genome shotgun (WGS) entry which is preliminary data.</text>
</comment>
<evidence type="ECO:0000256" key="1">
    <source>
        <dbReference type="SAM" id="Phobius"/>
    </source>
</evidence>
<gene>
    <name evidence="2" type="ORF">HMPREF0402_04279</name>
</gene>
<protein>
    <recommendedName>
        <fullName evidence="4">Prepilin-type N-terminal cleavage/methylation domain-containing protein</fullName>
    </recommendedName>
</protein>
<dbReference type="RefSeq" id="WP_016361934.1">
    <property type="nucleotide sequence ID" value="NZ_KE161011.1"/>
</dbReference>